<feature type="domain" description="PEGA" evidence="2">
    <location>
        <begin position="35"/>
        <end position="98"/>
    </location>
</feature>
<dbReference type="EMBL" id="PEZX01000015">
    <property type="protein sequence ID" value="PIS07120.1"/>
    <property type="molecule type" value="Genomic_DNA"/>
</dbReference>
<keyword evidence="1" id="KW-1133">Transmembrane helix</keyword>
<keyword evidence="1" id="KW-0812">Transmembrane</keyword>
<evidence type="ECO:0000256" key="1">
    <source>
        <dbReference type="SAM" id="Phobius"/>
    </source>
</evidence>
<evidence type="ECO:0000313" key="3">
    <source>
        <dbReference type="EMBL" id="PIS07120.1"/>
    </source>
</evidence>
<name>A0A2M6RAT6_9BACT</name>
<sequence length="110" mass="11890">MTRKPITYQVFAVSVVLVVCAGIGVWASLIFSRAHITIKTDPAGGEIWVDNKGYSSPASVYLLQGSHDVWAIQDGYLPLSKTVIARRGQSQNVILTLEVDPNQPPEGAPL</sequence>
<protein>
    <recommendedName>
        <fullName evidence="2">PEGA domain-containing protein</fullName>
    </recommendedName>
</protein>
<keyword evidence="1" id="KW-0472">Membrane</keyword>
<dbReference type="InterPro" id="IPR013229">
    <property type="entry name" value="PEGA"/>
</dbReference>
<gene>
    <name evidence="3" type="ORF">COT79_00925</name>
</gene>
<organism evidence="3 4">
    <name type="scientific">Candidatus Berkelbacteria bacterium CG10_big_fil_rev_8_21_14_0_10_43_14</name>
    <dbReference type="NCBI Taxonomy" id="1974515"/>
    <lineage>
        <taxon>Bacteria</taxon>
        <taxon>Candidatus Berkelbacteria</taxon>
    </lineage>
</organism>
<dbReference type="Proteomes" id="UP000231162">
    <property type="component" value="Unassembled WGS sequence"/>
</dbReference>
<dbReference type="AlphaFoldDB" id="A0A2M6RAT6"/>
<evidence type="ECO:0000259" key="2">
    <source>
        <dbReference type="Pfam" id="PF08308"/>
    </source>
</evidence>
<reference evidence="4" key="1">
    <citation type="submission" date="2017-09" db="EMBL/GenBank/DDBJ databases">
        <title>Depth-based differentiation of microbial function through sediment-hosted aquifers and enrichment of novel symbionts in the deep terrestrial subsurface.</title>
        <authorList>
            <person name="Probst A.J."/>
            <person name="Ladd B."/>
            <person name="Jarett J.K."/>
            <person name="Geller-Mcgrath D.E."/>
            <person name="Sieber C.M.K."/>
            <person name="Emerson J.B."/>
            <person name="Anantharaman K."/>
            <person name="Thomas B.C."/>
            <person name="Malmstrom R."/>
            <person name="Stieglmeier M."/>
            <person name="Klingl A."/>
            <person name="Woyke T."/>
            <person name="Ryan C.M."/>
            <person name="Banfield J.F."/>
        </authorList>
    </citation>
    <scope>NUCLEOTIDE SEQUENCE [LARGE SCALE GENOMIC DNA]</scope>
</reference>
<accession>A0A2M6RAT6</accession>
<evidence type="ECO:0000313" key="4">
    <source>
        <dbReference type="Proteomes" id="UP000231162"/>
    </source>
</evidence>
<feature type="transmembrane region" description="Helical" evidence="1">
    <location>
        <begin position="6"/>
        <end position="31"/>
    </location>
</feature>
<proteinExistence type="predicted"/>
<comment type="caution">
    <text evidence="3">The sequence shown here is derived from an EMBL/GenBank/DDBJ whole genome shotgun (WGS) entry which is preliminary data.</text>
</comment>
<dbReference type="Pfam" id="PF08308">
    <property type="entry name" value="PEGA"/>
    <property type="match status" value="1"/>
</dbReference>